<dbReference type="CDD" id="cd04301">
    <property type="entry name" value="NAT_SF"/>
    <property type="match status" value="1"/>
</dbReference>
<keyword evidence="2" id="KW-0614">Plasmid</keyword>
<evidence type="ECO:0000313" key="3">
    <source>
        <dbReference type="Proteomes" id="UP000245629"/>
    </source>
</evidence>
<reference evidence="3" key="1">
    <citation type="submission" date="2018-05" db="EMBL/GenBank/DDBJ databases">
        <title>Azospirillum thermophila sp. nov., a novel isolated from hot spring.</title>
        <authorList>
            <person name="Zhao Z."/>
        </authorList>
    </citation>
    <scope>NUCLEOTIDE SEQUENCE [LARGE SCALE GENOMIC DNA]</scope>
    <source>
        <strain evidence="3">CFH 70021</strain>
        <plasmid evidence="3">unnamed3</plasmid>
    </source>
</reference>
<evidence type="ECO:0000259" key="1">
    <source>
        <dbReference type="PROSITE" id="PS51186"/>
    </source>
</evidence>
<dbReference type="InterPro" id="IPR000182">
    <property type="entry name" value="GNAT_dom"/>
</dbReference>
<feature type="domain" description="N-acetyltransferase" evidence="1">
    <location>
        <begin position="3"/>
        <end position="167"/>
    </location>
</feature>
<keyword evidence="3" id="KW-1185">Reference proteome</keyword>
<dbReference type="RefSeq" id="WP_109334056.1">
    <property type="nucleotide sequence ID" value="NZ_CP029358.1"/>
</dbReference>
<accession>A0A2S2D003</accession>
<geneLocation type="plasmid" evidence="2 3">
    <name>unnamed3</name>
</geneLocation>
<evidence type="ECO:0000313" key="2">
    <source>
        <dbReference type="EMBL" id="AWK90094.1"/>
    </source>
</evidence>
<dbReference type="Gene3D" id="3.40.630.30">
    <property type="match status" value="1"/>
</dbReference>
<gene>
    <name evidence="2" type="ORF">DEW08_29360</name>
</gene>
<dbReference type="SUPFAM" id="SSF55729">
    <property type="entry name" value="Acyl-CoA N-acyltransferases (Nat)"/>
    <property type="match status" value="1"/>
</dbReference>
<protein>
    <submittedName>
        <fullName evidence="2">GNAT family N-acetyltransferase</fullName>
    </submittedName>
</protein>
<dbReference type="GO" id="GO:0016747">
    <property type="term" value="F:acyltransferase activity, transferring groups other than amino-acyl groups"/>
    <property type="evidence" value="ECO:0007669"/>
    <property type="project" value="InterPro"/>
</dbReference>
<dbReference type="Pfam" id="PF00583">
    <property type="entry name" value="Acetyltransf_1"/>
    <property type="match status" value="1"/>
</dbReference>
<proteinExistence type="predicted"/>
<dbReference type="PROSITE" id="PS51186">
    <property type="entry name" value="GNAT"/>
    <property type="match status" value="1"/>
</dbReference>
<dbReference type="OrthoDB" id="359414at2"/>
<sequence>MTAPWRPMSEADLDAVLAIAEVVHPDYPEDRSVFAERLALYPAGCLIAWHEGRPVGYAVLHPGRVGWPPPLDTPLGGLPADADCLYLHDVALLPETRGLGLGLSALRAAHAIAAGAGFATLALTSTPPARGFWDRAGFTPYRGGGEALQAKLASYGGGMTYMTAPVVQTPGNLLAAFPKENVPPS</sequence>
<dbReference type="KEGG" id="azz:DEW08_29360"/>
<dbReference type="EMBL" id="CP029358">
    <property type="protein sequence ID" value="AWK90094.1"/>
    <property type="molecule type" value="Genomic_DNA"/>
</dbReference>
<dbReference type="InterPro" id="IPR016181">
    <property type="entry name" value="Acyl_CoA_acyltransferase"/>
</dbReference>
<organism evidence="2 3">
    <name type="scientific">Azospirillum thermophilum</name>
    <dbReference type="NCBI Taxonomy" id="2202148"/>
    <lineage>
        <taxon>Bacteria</taxon>
        <taxon>Pseudomonadati</taxon>
        <taxon>Pseudomonadota</taxon>
        <taxon>Alphaproteobacteria</taxon>
        <taxon>Rhodospirillales</taxon>
        <taxon>Azospirillaceae</taxon>
        <taxon>Azospirillum</taxon>
    </lineage>
</organism>
<dbReference type="Proteomes" id="UP000245629">
    <property type="component" value="Plasmid unnamed3"/>
</dbReference>
<dbReference type="AlphaFoldDB" id="A0A2S2D003"/>
<name>A0A2S2D003_9PROT</name>
<keyword evidence="2" id="KW-0808">Transferase</keyword>